<name>A0ABU1BS68_9BURK</name>
<gene>
    <name evidence="2" type="ORF">Q8A64_15710</name>
</gene>
<dbReference type="Proteomes" id="UP001225596">
    <property type="component" value="Unassembled WGS sequence"/>
</dbReference>
<dbReference type="EMBL" id="JAUYVH010000013">
    <property type="protein sequence ID" value="MDQ9171860.1"/>
    <property type="molecule type" value="Genomic_DNA"/>
</dbReference>
<dbReference type="Gene3D" id="1.10.260.40">
    <property type="entry name" value="lambda repressor-like DNA-binding domains"/>
    <property type="match status" value="1"/>
</dbReference>
<evidence type="ECO:0000313" key="2">
    <source>
        <dbReference type="EMBL" id="MDQ9171860.1"/>
    </source>
</evidence>
<proteinExistence type="predicted"/>
<comment type="caution">
    <text evidence="2">The sequence shown here is derived from an EMBL/GenBank/DDBJ whole genome shotgun (WGS) entry which is preliminary data.</text>
</comment>
<dbReference type="InterPro" id="IPR001387">
    <property type="entry name" value="Cro/C1-type_HTH"/>
</dbReference>
<dbReference type="SUPFAM" id="SSF47413">
    <property type="entry name" value="lambda repressor-like DNA-binding domains"/>
    <property type="match status" value="1"/>
</dbReference>
<evidence type="ECO:0000313" key="3">
    <source>
        <dbReference type="Proteomes" id="UP001225596"/>
    </source>
</evidence>
<organism evidence="2 3">
    <name type="scientific">Keguizhuia sedimenti</name>
    <dbReference type="NCBI Taxonomy" id="3064264"/>
    <lineage>
        <taxon>Bacteria</taxon>
        <taxon>Pseudomonadati</taxon>
        <taxon>Pseudomonadota</taxon>
        <taxon>Betaproteobacteria</taxon>
        <taxon>Burkholderiales</taxon>
        <taxon>Oxalobacteraceae</taxon>
        <taxon>Keguizhuia</taxon>
    </lineage>
</organism>
<accession>A0ABU1BS68</accession>
<evidence type="ECO:0000259" key="1">
    <source>
        <dbReference type="SMART" id="SM00530"/>
    </source>
</evidence>
<dbReference type="RefSeq" id="WP_338437826.1">
    <property type="nucleotide sequence ID" value="NZ_JAUYVH010000013.1"/>
</dbReference>
<dbReference type="InterPro" id="IPR010982">
    <property type="entry name" value="Lambda_DNA-bd_dom_sf"/>
</dbReference>
<reference evidence="2 3" key="1">
    <citation type="submission" date="2023-08" db="EMBL/GenBank/DDBJ databases">
        <title>Oxalobacteraceae gen .nov., isolated from river sludge outside the plant.</title>
        <authorList>
            <person name="Zhao S.Y."/>
        </authorList>
    </citation>
    <scope>NUCLEOTIDE SEQUENCE [LARGE SCALE GENOMIC DNA]</scope>
    <source>
        <strain evidence="2 3">R-40</strain>
    </source>
</reference>
<keyword evidence="3" id="KW-1185">Reference proteome</keyword>
<feature type="domain" description="HTH cro/C1-type" evidence="1">
    <location>
        <begin position="10"/>
        <end position="64"/>
    </location>
</feature>
<dbReference type="CDD" id="cd00093">
    <property type="entry name" value="HTH_XRE"/>
    <property type="match status" value="1"/>
</dbReference>
<dbReference type="Pfam" id="PF13443">
    <property type="entry name" value="HTH_26"/>
    <property type="match status" value="1"/>
</dbReference>
<sequence length="245" mass="28339">MAGSHELIDAVKLQLKTRNKKYKDLADGLGVSEASIKRMFSTRNCDLERLDKICGWLGIEFAELTRGIKLEDKLTTQLTLTQEKEIVSDKKLLLVAICVMNHYTVDEIIDAYAISITECTQLLLKLDRIKFIDLLPNNMYRLRVARSFRWLPDGPMHRFFRSMAAEFCDHPFTAKEECFLQLNLMLSPASIDALKRRIHLVAQDYAEQHNQDARTARDNRQSITIMIGMRPWIPAFVHLMARVKK</sequence>
<protein>
    <submittedName>
        <fullName evidence="2">Helix-turn-helix transcriptional regulator</fullName>
    </submittedName>
</protein>
<dbReference type="SMART" id="SM00530">
    <property type="entry name" value="HTH_XRE"/>
    <property type="match status" value="1"/>
</dbReference>